<dbReference type="AlphaFoldDB" id="A0A8S4NQR7"/>
<dbReference type="Pfam" id="PF01094">
    <property type="entry name" value="ANF_receptor"/>
    <property type="match status" value="1"/>
</dbReference>
<dbReference type="PRINTS" id="PR01177">
    <property type="entry name" value="GABAB1RECPTR"/>
</dbReference>
<feature type="transmembrane region" description="Helical" evidence="9">
    <location>
        <begin position="701"/>
        <end position="721"/>
    </location>
</feature>
<evidence type="ECO:0000256" key="8">
    <source>
        <dbReference type="ARBA" id="ARBA00023224"/>
    </source>
</evidence>
<evidence type="ECO:0000256" key="1">
    <source>
        <dbReference type="ARBA" id="ARBA00004141"/>
    </source>
</evidence>
<keyword evidence="4" id="KW-0297">G-protein coupled receptor</keyword>
<comment type="caution">
    <text evidence="13">The sequence shown here is derived from an EMBL/GenBank/DDBJ whole genome shotgun (WGS) entry which is preliminary data.</text>
</comment>
<feature type="domain" description="G-protein coupled receptors family 3 profile" evidence="11">
    <location>
        <begin position="454"/>
        <end position="719"/>
    </location>
</feature>
<proteinExistence type="predicted"/>
<dbReference type="Gene3D" id="3.40.50.2300">
    <property type="match status" value="2"/>
</dbReference>
<dbReference type="CDD" id="cd06366">
    <property type="entry name" value="PBP1_GABAb_receptor"/>
    <property type="match status" value="1"/>
</dbReference>
<dbReference type="PANTHER" id="PTHR10519">
    <property type="entry name" value="GABA-B RECEPTOR"/>
    <property type="match status" value="1"/>
</dbReference>
<keyword evidence="8" id="KW-0807">Transducer</keyword>
<reference evidence="13" key="1">
    <citation type="submission" date="2022-03" db="EMBL/GenBank/DDBJ databases">
        <authorList>
            <person name="Martin C."/>
        </authorList>
    </citation>
    <scope>NUCLEOTIDE SEQUENCE</scope>
</reference>
<organism evidence="13 14">
    <name type="scientific">Owenia fusiformis</name>
    <name type="common">Polychaete worm</name>
    <dbReference type="NCBI Taxonomy" id="6347"/>
    <lineage>
        <taxon>Eukaryota</taxon>
        <taxon>Metazoa</taxon>
        <taxon>Spiralia</taxon>
        <taxon>Lophotrochozoa</taxon>
        <taxon>Annelida</taxon>
        <taxon>Polychaeta</taxon>
        <taxon>Sedentaria</taxon>
        <taxon>Canalipalpata</taxon>
        <taxon>Sabellida</taxon>
        <taxon>Oweniida</taxon>
        <taxon>Oweniidae</taxon>
        <taxon>Owenia</taxon>
    </lineage>
</organism>
<keyword evidence="7" id="KW-0325">Glycoprotein</keyword>
<feature type="transmembrane region" description="Helical" evidence="9">
    <location>
        <begin position="630"/>
        <end position="655"/>
    </location>
</feature>
<dbReference type="GO" id="GO:0038039">
    <property type="term" value="C:G protein-coupled receptor heterodimeric complex"/>
    <property type="evidence" value="ECO:0007669"/>
    <property type="project" value="TreeGrafter"/>
</dbReference>
<evidence type="ECO:0000259" key="12">
    <source>
        <dbReference type="Pfam" id="PF01094"/>
    </source>
</evidence>
<dbReference type="PANTHER" id="PTHR10519:SF20">
    <property type="entry name" value="G-PROTEIN COUPLED RECEPTOR 156-RELATED"/>
    <property type="match status" value="1"/>
</dbReference>
<dbReference type="InterPro" id="IPR001828">
    <property type="entry name" value="ANF_lig-bd_rcpt"/>
</dbReference>
<keyword evidence="6" id="KW-0675">Receptor</keyword>
<evidence type="ECO:0000256" key="3">
    <source>
        <dbReference type="ARBA" id="ARBA00022989"/>
    </source>
</evidence>
<dbReference type="OrthoDB" id="17569at2759"/>
<dbReference type="CDD" id="cd15047">
    <property type="entry name" value="7tmC_GABA-B-like"/>
    <property type="match status" value="1"/>
</dbReference>
<protein>
    <submittedName>
        <fullName evidence="13">Uncharacterized protein</fullName>
    </submittedName>
</protein>
<dbReference type="Proteomes" id="UP000749559">
    <property type="component" value="Unassembled WGS sequence"/>
</dbReference>
<evidence type="ECO:0000256" key="7">
    <source>
        <dbReference type="ARBA" id="ARBA00023180"/>
    </source>
</evidence>
<feature type="transmembrane region" description="Helical" evidence="9">
    <location>
        <begin position="667"/>
        <end position="689"/>
    </location>
</feature>
<feature type="signal peptide" evidence="10">
    <location>
        <begin position="1"/>
        <end position="21"/>
    </location>
</feature>
<evidence type="ECO:0000256" key="10">
    <source>
        <dbReference type="SAM" id="SignalP"/>
    </source>
</evidence>
<keyword evidence="5 9" id="KW-0472">Membrane</keyword>
<comment type="subcellular location">
    <subcellularLocation>
        <location evidence="1">Membrane</location>
        <topology evidence="1">Multi-pass membrane protein</topology>
    </subcellularLocation>
</comment>
<evidence type="ECO:0000313" key="13">
    <source>
        <dbReference type="EMBL" id="CAH1783217.1"/>
    </source>
</evidence>
<name>A0A8S4NQR7_OWEFU</name>
<dbReference type="SUPFAM" id="SSF53822">
    <property type="entry name" value="Periplasmic binding protein-like I"/>
    <property type="match status" value="1"/>
</dbReference>
<accession>A0A8S4NQR7</accession>
<feature type="transmembrane region" description="Helical" evidence="9">
    <location>
        <begin position="575"/>
        <end position="592"/>
    </location>
</feature>
<dbReference type="InterPro" id="IPR002455">
    <property type="entry name" value="GPCR3_GABA-B"/>
</dbReference>
<evidence type="ECO:0000256" key="5">
    <source>
        <dbReference type="ARBA" id="ARBA00023136"/>
    </source>
</evidence>
<evidence type="ECO:0000256" key="9">
    <source>
        <dbReference type="SAM" id="Phobius"/>
    </source>
</evidence>
<feature type="domain" description="Receptor ligand binding region" evidence="12">
    <location>
        <begin position="47"/>
        <end position="405"/>
    </location>
</feature>
<feature type="transmembrane region" description="Helical" evidence="9">
    <location>
        <begin position="533"/>
        <end position="555"/>
    </location>
</feature>
<feature type="transmembrane region" description="Helical" evidence="9">
    <location>
        <begin position="491"/>
        <end position="513"/>
    </location>
</feature>
<evidence type="ECO:0000256" key="4">
    <source>
        <dbReference type="ARBA" id="ARBA00023040"/>
    </source>
</evidence>
<dbReference type="InterPro" id="IPR017978">
    <property type="entry name" value="GPCR_3_C"/>
</dbReference>
<keyword evidence="2 9" id="KW-0812">Transmembrane</keyword>
<keyword evidence="14" id="KW-1185">Reference proteome</keyword>
<dbReference type="EMBL" id="CAIIXF020000005">
    <property type="protein sequence ID" value="CAH1783217.1"/>
    <property type="molecule type" value="Genomic_DNA"/>
</dbReference>
<feature type="chain" id="PRO_5035861608" evidence="10">
    <location>
        <begin position="22"/>
        <end position="789"/>
    </location>
</feature>
<dbReference type="InterPro" id="IPR028082">
    <property type="entry name" value="Peripla_BP_I"/>
</dbReference>
<evidence type="ECO:0000313" key="14">
    <source>
        <dbReference type="Proteomes" id="UP000749559"/>
    </source>
</evidence>
<gene>
    <name evidence="13" type="ORF">OFUS_LOCUS9576</name>
</gene>
<feature type="transmembrane region" description="Helical" evidence="9">
    <location>
        <begin position="457"/>
        <end position="479"/>
    </location>
</feature>
<evidence type="ECO:0000256" key="2">
    <source>
        <dbReference type="ARBA" id="ARBA00022692"/>
    </source>
</evidence>
<dbReference type="GO" id="GO:0004965">
    <property type="term" value="F:G protein-coupled GABA receptor activity"/>
    <property type="evidence" value="ECO:0007669"/>
    <property type="project" value="InterPro"/>
</dbReference>
<sequence>MMISFGIKVFIVVHLAVFVQCQTELTIAGLFTEVSNTSSTFRQAIVHAAAIAIDDVNNKGDLLPGYTLKLQYKSTQGFVGPALNSLFEYLYAPDLKTGNASIMVLGPFYSNPSLATADVTSSAAWGVVQVSMGATSPRLSNNRRYPLFFRTCGTDSAFNPLRLKLLNDFNWRKVAMISQLTEPLITVGNQMNDLMSSNGTRVLTTETFDKDMTNVMNEIQASNARILLSNLFSFAQTRAYCEAYHRGMYGPKFLWISVGPEFKTVDENLGQTNCTKEQIFRSSNGSLLLFYLNKEVNVDNTDSGRTLDSFHTELIKRMNGADYRDKFRDYYVKETYDAAWSIGKALHASQQSILPKKLEEFKYKDPSMSSKFAEAFKNLHFKGLSGPVSFENNGDRIGRLQIDQLVDGVRKPVGIYDEKTKAINWLVTQKELWEPKGGRQPLDGDLSRVEIVGIDKALRYVFAFFAAMNIILATILVVFEWTYRGSRVDRYTMPVMNGLLAFGAVILNIAVIVQGFDMTLLKNRHNYLQTCQLGLWFTAMGFTMFYASMVVTMYVTYKHHRDRTPPKVKFDWRPVGVYGILNLVVIFILVLWKVTDTFVLKEEQLDEKYDDATQTITHYNTQYCTSSRAIYWQVALAFFEGLLIFSGTFFAWPAILSARGSFTDVHFLAIAVFVILLLTMIGGPVMLLLNSTPSIEYGTTAAFILTGVALTLCILIASKIVTKRQREKASAPVEPLSVIVRDLPQMGARTNDAMEELQSAEADAGVGSTLELVDNDAITLQRNTLQFKD</sequence>
<evidence type="ECO:0000256" key="6">
    <source>
        <dbReference type="ARBA" id="ARBA00023170"/>
    </source>
</evidence>
<keyword evidence="10" id="KW-0732">Signal</keyword>
<dbReference type="Pfam" id="PF00003">
    <property type="entry name" value="7tm_3"/>
    <property type="match status" value="1"/>
</dbReference>
<keyword evidence="3 9" id="KW-1133">Transmembrane helix</keyword>
<dbReference type="PRINTS" id="PR01176">
    <property type="entry name" value="GABABRECEPTR"/>
</dbReference>
<evidence type="ECO:0000259" key="11">
    <source>
        <dbReference type="Pfam" id="PF00003"/>
    </source>
</evidence>
<dbReference type="GO" id="GO:0007214">
    <property type="term" value="P:gamma-aminobutyric acid signaling pathway"/>
    <property type="evidence" value="ECO:0007669"/>
    <property type="project" value="TreeGrafter"/>
</dbReference>